<keyword evidence="3" id="KW-1185">Reference proteome</keyword>
<gene>
    <name evidence="2" type="ORF">P7K49_014264</name>
</gene>
<feature type="region of interest" description="Disordered" evidence="1">
    <location>
        <begin position="1"/>
        <end position="62"/>
    </location>
</feature>
<comment type="caution">
    <text evidence="2">The sequence shown here is derived from an EMBL/GenBank/DDBJ whole genome shotgun (WGS) entry which is preliminary data.</text>
</comment>
<dbReference type="Proteomes" id="UP001266305">
    <property type="component" value="Unassembled WGS sequence"/>
</dbReference>
<dbReference type="EMBL" id="JASSZA010000006">
    <property type="protein sequence ID" value="KAK2109099.1"/>
    <property type="molecule type" value="Genomic_DNA"/>
</dbReference>
<reference evidence="2 3" key="1">
    <citation type="submission" date="2023-05" db="EMBL/GenBank/DDBJ databases">
        <title>B98-5 Cell Line De Novo Hybrid Assembly: An Optical Mapping Approach.</title>
        <authorList>
            <person name="Kananen K."/>
            <person name="Auerbach J.A."/>
            <person name="Kautto E."/>
            <person name="Blachly J.S."/>
        </authorList>
    </citation>
    <scope>NUCLEOTIDE SEQUENCE [LARGE SCALE GENOMIC DNA]</scope>
    <source>
        <strain evidence="2">B95-8</strain>
        <tissue evidence="2">Cell line</tissue>
    </source>
</reference>
<sequence length="71" mass="7118">MSPQTHPLELPELHAGPSQGCAPRVSPASAFSTPAMPKSSPHPADVALGPTKGVPAADHRAGAKPGCALFL</sequence>
<protein>
    <submittedName>
        <fullName evidence="2">Uncharacterized protein</fullName>
    </submittedName>
</protein>
<evidence type="ECO:0000313" key="2">
    <source>
        <dbReference type="EMBL" id="KAK2109099.1"/>
    </source>
</evidence>
<feature type="non-terminal residue" evidence="2">
    <location>
        <position position="71"/>
    </location>
</feature>
<name>A0ABQ9VIB9_SAGOE</name>
<evidence type="ECO:0000256" key="1">
    <source>
        <dbReference type="SAM" id="MobiDB-lite"/>
    </source>
</evidence>
<proteinExistence type="predicted"/>
<accession>A0ABQ9VIB9</accession>
<evidence type="ECO:0000313" key="3">
    <source>
        <dbReference type="Proteomes" id="UP001266305"/>
    </source>
</evidence>
<organism evidence="2 3">
    <name type="scientific">Saguinus oedipus</name>
    <name type="common">Cotton-top tamarin</name>
    <name type="synonym">Oedipomidas oedipus</name>
    <dbReference type="NCBI Taxonomy" id="9490"/>
    <lineage>
        <taxon>Eukaryota</taxon>
        <taxon>Metazoa</taxon>
        <taxon>Chordata</taxon>
        <taxon>Craniata</taxon>
        <taxon>Vertebrata</taxon>
        <taxon>Euteleostomi</taxon>
        <taxon>Mammalia</taxon>
        <taxon>Eutheria</taxon>
        <taxon>Euarchontoglires</taxon>
        <taxon>Primates</taxon>
        <taxon>Haplorrhini</taxon>
        <taxon>Platyrrhini</taxon>
        <taxon>Cebidae</taxon>
        <taxon>Callitrichinae</taxon>
        <taxon>Saguinus</taxon>
    </lineage>
</organism>